<organism evidence="2 3">
    <name type="scientific">Acetivibrio mesophilus</name>
    <dbReference type="NCBI Taxonomy" id="2487273"/>
    <lineage>
        <taxon>Bacteria</taxon>
        <taxon>Bacillati</taxon>
        <taxon>Bacillota</taxon>
        <taxon>Clostridia</taxon>
        <taxon>Eubacteriales</taxon>
        <taxon>Oscillospiraceae</taxon>
        <taxon>Acetivibrio</taxon>
    </lineage>
</organism>
<protein>
    <recommendedName>
        <fullName evidence="1">Ubiquitin-like domain-containing protein</fullName>
    </recommendedName>
</protein>
<dbReference type="RefSeq" id="WP_069193873.1">
    <property type="nucleotide sequence ID" value="NZ_RLII01000002.1"/>
</dbReference>
<keyword evidence="3" id="KW-1185">Reference proteome</keyword>
<sequence length="82" mass="9166">MNNVIVTVKSKNKKDTRDLELPTDIPAKHLSSLIAYALRLDDDLTSVTSKFHLYAEPLGRVLRDDETLEDAGVWDGSILTIL</sequence>
<dbReference type="OrthoDB" id="2085212at2"/>
<evidence type="ECO:0000313" key="2">
    <source>
        <dbReference type="EMBL" id="RXE60135.1"/>
    </source>
</evidence>
<evidence type="ECO:0000313" key="3">
    <source>
        <dbReference type="Proteomes" id="UP000289166"/>
    </source>
</evidence>
<dbReference type="InterPro" id="IPR029071">
    <property type="entry name" value="Ubiquitin-like_domsf"/>
</dbReference>
<dbReference type="PROSITE" id="PS50053">
    <property type="entry name" value="UBIQUITIN_2"/>
    <property type="match status" value="1"/>
</dbReference>
<dbReference type="InterPro" id="IPR024962">
    <property type="entry name" value="YukD-like"/>
</dbReference>
<dbReference type="AlphaFoldDB" id="A0A4Q0I875"/>
<accession>A0A4Q0I875</accession>
<dbReference type="EMBL" id="RLII01000002">
    <property type="protein sequence ID" value="RXE60135.1"/>
    <property type="molecule type" value="Genomic_DNA"/>
</dbReference>
<dbReference type="Proteomes" id="UP000289166">
    <property type="component" value="Unassembled WGS sequence"/>
</dbReference>
<name>A0A4Q0I875_9FIRM</name>
<comment type="caution">
    <text evidence="2">The sequence shown here is derived from an EMBL/GenBank/DDBJ whole genome shotgun (WGS) entry which is preliminary data.</text>
</comment>
<gene>
    <name evidence="2" type="ORF">EFD62_02575</name>
</gene>
<dbReference type="InterPro" id="IPR000626">
    <property type="entry name" value="Ubiquitin-like_dom"/>
</dbReference>
<reference evidence="3" key="1">
    <citation type="submission" date="2018-11" db="EMBL/GenBank/DDBJ databases">
        <title>Genome sequencing of a novel mesophilic and cellulolytic organism within the genus Hungateiclostridium.</title>
        <authorList>
            <person name="Rettenmaier R."/>
            <person name="Liebl W."/>
            <person name="Zverlov V."/>
        </authorList>
    </citation>
    <scope>NUCLEOTIDE SEQUENCE [LARGE SCALE GENOMIC DNA]</scope>
    <source>
        <strain evidence="3">N2K1</strain>
    </source>
</reference>
<feature type="domain" description="Ubiquitin-like" evidence="1">
    <location>
        <begin position="4"/>
        <end position="82"/>
    </location>
</feature>
<dbReference type="SUPFAM" id="SSF54236">
    <property type="entry name" value="Ubiquitin-like"/>
    <property type="match status" value="1"/>
</dbReference>
<proteinExistence type="predicted"/>
<dbReference type="CDD" id="cd17039">
    <property type="entry name" value="Ubl_ubiquitin_like"/>
    <property type="match status" value="1"/>
</dbReference>
<dbReference type="Pfam" id="PF08817">
    <property type="entry name" value="YukD"/>
    <property type="match status" value="1"/>
</dbReference>
<evidence type="ECO:0000259" key="1">
    <source>
        <dbReference type="PROSITE" id="PS50053"/>
    </source>
</evidence>